<dbReference type="InterPro" id="IPR001547">
    <property type="entry name" value="Glyco_hydro_5"/>
</dbReference>
<feature type="region of interest" description="Disordered" evidence="10">
    <location>
        <begin position="16"/>
        <end position="36"/>
    </location>
</feature>
<accession>A0A9P7K517</accession>
<organism evidence="12 13">
    <name type="scientific">Sphagnurus paluster</name>
    <dbReference type="NCBI Taxonomy" id="117069"/>
    <lineage>
        <taxon>Eukaryota</taxon>
        <taxon>Fungi</taxon>
        <taxon>Dikarya</taxon>
        <taxon>Basidiomycota</taxon>
        <taxon>Agaricomycotina</taxon>
        <taxon>Agaricomycetes</taxon>
        <taxon>Agaricomycetidae</taxon>
        <taxon>Agaricales</taxon>
        <taxon>Tricholomatineae</taxon>
        <taxon>Lyophyllaceae</taxon>
        <taxon>Sphagnurus</taxon>
    </lineage>
</organism>
<evidence type="ECO:0000256" key="8">
    <source>
        <dbReference type="ARBA" id="ARBA00023295"/>
    </source>
</evidence>
<comment type="similarity">
    <text evidence="3 9">Belongs to the glycosyl hydrolase 5 (cellulase A) family.</text>
</comment>
<evidence type="ECO:0000259" key="11">
    <source>
        <dbReference type="Pfam" id="PF00150"/>
    </source>
</evidence>
<reference evidence="12" key="2">
    <citation type="submission" date="2021-10" db="EMBL/GenBank/DDBJ databases">
        <title>Phylogenomics reveals ancestral predisposition of the termite-cultivated fungus Termitomyces towards a domesticated lifestyle.</title>
        <authorList>
            <person name="Auxier B."/>
            <person name="Grum-Grzhimaylo A."/>
            <person name="Cardenas M.E."/>
            <person name="Lodge J.D."/>
            <person name="Laessoe T."/>
            <person name="Pedersen O."/>
            <person name="Smith M.E."/>
            <person name="Kuyper T.W."/>
            <person name="Franco-Molano E.A."/>
            <person name="Baroni T.J."/>
            <person name="Aanen D.K."/>
        </authorList>
    </citation>
    <scope>NUCLEOTIDE SEQUENCE</scope>
    <source>
        <strain evidence="12">D49</strain>
    </source>
</reference>
<evidence type="ECO:0000256" key="6">
    <source>
        <dbReference type="ARBA" id="ARBA00022729"/>
    </source>
</evidence>
<evidence type="ECO:0000256" key="2">
    <source>
        <dbReference type="ARBA" id="ARBA00004613"/>
    </source>
</evidence>
<dbReference type="EMBL" id="JABCKI010005903">
    <property type="protein sequence ID" value="KAG5636689.1"/>
    <property type="molecule type" value="Genomic_DNA"/>
</dbReference>
<dbReference type="OrthoDB" id="428177at2759"/>
<evidence type="ECO:0000313" key="13">
    <source>
        <dbReference type="Proteomes" id="UP000717328"/>
    </source>
</evidence>
<dbReference type="PANTHER" id="PTHR31451">
    <property type="match status" value="1"/>
</dbReference>
<keyword evidence="13" id="KW-1185">Reference proteome</keyword>
<evidence type="ECO:0000256" key="5">
    <source>
        <dbReference type="ARBA" id="ARBA00022525"/>
    </source>
</evidence>
<reference evidence="12" key="1">
    <citation type="submission" date="2021-02" db="EMBL/GenBank/DDBJ databases">
        <authorList>
            <person name="Nieuwenhuis M."/>
            <person name="Van De Peppel L.J.J."/>
        </authorList>
    </citation>
    <scope>NUCLEOTIDE SEQUENCE</scope>
    <source>
        <strain evidence="12">D49</strain>
    </source>
</reference>
<comment type="subcellular location">
    <subcellularLocation>
        <location evidence="2">Secreted</location>
    </subcellularLocation>
</comment>
<name>A0A9P7K517_9AGAR</name>
<comment type="caution">
    <text evidence="12">The sequence shown here is derived from an EMBL/GenBank/DDBJ whole genome shotgun (WGS) entry which is preliminary data.</text>
</comment>
<dbReference type="GO" id="GO:0005576">
    <property type="term" value="C:extracellular region"/>
    <property type="evidence" value="ECO:0007669"/>
    <property type="project" value="UniProtKB-SubCell"/>
</dbReference>
<comment type="catalytic activity">
    <reaction evidence="1">
        <text>Random hydrolysis of (1-&gt;4)-beta-D-mannosidic linkages in mannans, galactomannans and glucomannans.</text>
        <dbReference type="EC" id="3.2.1.78"/>
    </reaction>
</comment>
<protein>
    <recommendedName>
        <fullName evidence="4">mannan endo-1,4-beta-mannosidase</fullName>
        <ecNumber evidence="4">3.2.1.78</ecNumber>
    </recommendedName>
</protein>
<evidence type="ECO:0000256" key="9">
    <source>
        <dbReference type="RuleBase" id="RU361153"/>
    </source>
</evidence>
<gene>
    <name evidence="12" type="ORF">H0H81_007150</name>
</gene>
<dbReference type="GO" id="GO:0016985">
    <property type="term" value="F:mannan endo-1,4-beta-mannosidase activity"/>
    <property type="evidence" value="ECO:0007669"/>
    <property type="project" value="UniProtKB-EC"/>
</dbReference>
<evidence type="ECO:0000256" key="10">
    <source>
        <dbReference type="SAM" id="MobiDB-lite"/>
    </source>
</evidence>
<dbReference type="Gene3D" id="3.20.20.80">
    <property type="entry name" value="Glycosidases"/>
    <property type="match status" value="1"/>
</dbReference>
<keyword evidence="5" id="KW-0964">Secreted</keyword>
<dbReference type="GO" id="GO:0046355">
    <property type="term" value="P:mannan catabolic process"/>
    <property type="evidence" value="ECO:0007669"/>
    <property type="project" value="UniProtKB-ARBA"/>
</dbReference>
<dbReference type="SUPFAM" id="SSF51445">
    <property type="entry name" value="(Trans)glycosidases"/>
    <property type="match status" value="1"/>
</dbReference>
<evidence type="ECO:0000256" key="7">
    <source>
        <dbReference type="ARBA" id="ARBA00022801"/>
    </source>
</evidence>
<dbReference type="EC" id="3.2.1.78" evidence="4"/>
<keyword evidence="8 9" id="KW-0326">Glycosidase</keyword>
<dbReference type="Pfam" id="PF00150">
    <property type="entry name" value="Cellulase"/>
    <property type="match status" value="1"/>
</dbReference>
<dbReference type="InterPro" id="IPR017853">
    <property type="entry name" value="GH"/>
</dbReference>
<evidence type="ECO:0000256" key="4">
    <source>
        <dbReference type="ARBA" id="ARBA00012706"/>
    </source>
</evidence>
<proteinExistence type="inferred from homology"/>
<dbReference type="AlphaFoldDB" id="A0A9P7K517"/>
<sequence length="387" mass="41287">MSNSAAVPNIFAKSSFEGSSTTSPTPTTTAGGSTPSGFVKASGTGFTLNGKPYYFAGTNAYWAMGLNSGDLNSLFSQMNAAGLHVLRIFAWDDAVGGNSALQTWSGSTNTPNAAAFAAKMDPIINAANAANIKLVVPMIGNWGPSISLYIQQIVGSSGTHDTFYSNAQIVAAYKKYINFFVNRYKNSPAIFAWELMNEPRCAGDDGRGKSSACNTAMITNWIRDISSYIKSIDSNHMVTVGDEGWLTASDGLGSSYPYQGGEGIDWTTNLKISSIDYGTVHLYPEGWGQSLDWGNTWITQHAKIAKSVNKPAVLEEFGSSSGNRYNTVQGWLNSAVSSGFAGTQYWQFVGSFPSGYKSPDDGNGISTSESTFNIVKSHATTMNAKNN</sequence>
<evidence type="ECO:0000256" key="1">
    <source>
        <dbReference type="ARBA" id="ARBA00001678"/>
    </source>
</evidence>
<evidence type="ECO:0000313" key="12">
    <source>
        <dbReference type="EMBL" id="KAG5636689.1"/>
    </source>
</evidence>
<dbReference type="Proteomes" id="UP000717328">
    <property type="component" value="Unassembled WGS sequence"/>
</dbReference>
<dbReference type="PANTHER" id="PTHR31451:SF39">
    <property type="entry name" value="MANNAN ENDO-1,4-BETA-MANNOSIDASE 1"/>
    <property type="match status" value="1"/>
</dbReference>
<feature type="domain" description="Glycoside hydrolase family 5" evidence="11">
    <location>
        <begin position="49"/>
        <end position="346"/>
    </location>
</feature>
<dbReference type="InterPro" id="IPR045053">
    <property type="entry name" value="MAN-like"/>
</dbReference>
<keyword evidence="6" id="KW-0732">Signal</keyword>
<keyword evidence="7 9" id="KW-0378">Hydrolase</keyword>
<evidence type="ECO:0000256" key="3">
    <source>
        <dbReference type="ARBA" id="ARBA00005641"/>
    </source>
</evidence>